<organism evidence="3 4">
    <name type="scientific">Sporocytophaga myxococcoides</name>
    <dbReference type="NCBI Taxonomy" id="153721"/>
    <lineage>
        <taxon>Bacteria</taxon>
        <taxon>Pseudomonadati</taxon>
        <taxon>Bacteroidota</taxon>
        <taxon>Cytophagia</taxon>
        <taxon>Cytophagales</taxon>
        <taxon>Cytophagaceae</taxon>
        <taxon>Sporocytophaga</taxon>
    </lineage>
</organism>
<dbReference type="eggNOG" id="ENOG502ZBJQ">
    <property type="taxonomic scope" value="Bacteria"/>
</dbReference>
<keyword evidence="1" id="KW-0175">Coiled coil</keyword>
<dbReference type="OrthoDB" id="952544at2"/>
<evidence type="ECO:0000256" key="1">
    <source>
        <dbReference type="SAM" id="Coils"/>
    </source>
</evidence>
<feature type="coiled-coil region" evidence="1">
    <location>
        <begin position="155"/>
        <end position="206"/>
    </location>
</feature>
<proteinExistence type="predicted"/>
<dbReference type="EMBL" id="BBLT01000002">
    <property type="protein sequence ID" value="GAL83683.1"/>
    <property type="molecule type" value="Genomic_DNA"/>
</dbReference>
<feature type="signal peptide" evidence="2">
    <location>
        <begin position="1"/>
        <end position="19"/>
    </location>
</feature>
<dbReference type="Proteomes" id="UP000030185">
    <property type="component" value="Unassembled WGS sequence"/>
</dbReference>
<dbReference type="AlphaFoldDB" id="A0A098LBF1"/>
<dbReference type="RefSeq" id="WP_045459305.1">
    <property type="nucleotide sequence ID" value="NZ_BBLT01000002.1"/>
</dbReference>
<reference evidence="3 4" key="1">
    <citation type="submission" date="2014-09" db="EMBL/GenBank/DDBJ databases">
        <title>Sporocytophaga myxococcoides PG-01 genome sequencing.</title>
        <authorList>
            <person name="Liu L."/>
            <person name="Gao P.J."/>
            <person name="Chen G.J."/>
            <person name="Wang L.S."/>
        </authorList>
    </citation>
    <scope>NUCLEOTIDE SEQUENCE [LARGE SCALE GENOMIC DNA]</scope>
    <source>
        <strain evidence="3 4">PG-01</strain>
    </source>
</reference>
<evidence type="ECO:0000313" key="3">
    <source>
        <dbReference type="EMBL" id="GAL83683.1"/>
    </source>
</evidence>
<keyword evidence="2" id="KW-0732">Signal</keyword>
<evidence type="ECO:0000256" key="2">
    <source>
        <dbReference type="SAM" id="SignalP"/>
    </source>
</evidence>
<gene>
    <name evidence="3" type="ORF">MYP_910</name>
</gene>
<sequence length="232" mass="25996">MQKIVFTLLLFIASQFAVAQKVKVSESTETIDKLERSGLFVVIDLDQKMVEKMWEKQLKSYGKTESSKGIYTSPAANVSNISSSPVKIVSKVEGSGKGTKVWWAIDMGTTHVTKESNSSAYKAAEKILYEFALECYRVDINNQIKDAEKALSSSVKNQERKVKDGENLVRDIDKNKQEKINLEQKLKDNASELEQLKKDVEQNKLDQAAAASDVEKMKKALDVVKGKLDDLK</sequence>
<feature type="chain" id="PRO_5001937182" evidence="2">
    <location>
        <begin position="20"/>
        <end position="232"/>
    </location>
</feature>
<keyword evidence="4" id="KW-1185">Reference proteome</keyword>
<name>A0A098LBF1_9BACT</name>
<comment type="caution">
    <text evidence="3">The sequence shown here is derived from an EMBL/GenBank/DDBJ whole genome shotgun (WGS) entry which is preliminary data.</text>
</comment>
<accession>A0A098LBF1</accession>
<evidence type="ECO:0000313" key="4">
    <source>
        <dbReference type="Proteomes" id="UP000030185"/>
    </source>
</evidence>
<protein>
    <submittedName>
        <fullName evidence="3">DNA repair ATPase</fullName>
    </submittedName>
</protein>